<dbReference type="NCBIfam" id="NF040570">
    <property type="entry name" value="guided_TnpB"/>
    <property type="match status" value="1"/>
</dbReference>
<dbReference type="OrthoDB" id="4278026at2"/>
<comment type="similarity">
    <text evidence="1">In the C-terminal section; belongs to the transposase 35 family.</text>
</comment>
<dbReference type="InterPro" id="IPR051399">
    <property type="entry name" value="RNA-guided_DNA_endo/Transpos"/>
</dbReference>
<proteinExistence type="inferred from homology"/>
<dbReference type="InterPro" id="IPR010095">
    <property type="entry name" value="Cas12f1-like_TNB"/>
</dbReference>
<evidence type="ECO:0000256" key="2">
    <source>
        <dbReference type="ARBA" id="ARBA00011044"/>
    </source>
</evidence>
<comment type="similarity">
    <text evidence="2">In the N-terminal section; belongs to the transposase 2 family.</text>
</comment>
<dbReference type="PANTHER" id="PTHR30405">
    <property type="entry name" value="TRANSPOSASE"/>
    <property type="match status" value="1"/>
</dbReference>
<dbReference type="AlphaFoldDB" id="A0A4Y8LUI7"/>
<dbReference type="PANTHER" id="PTHR30405:SF11">
    <property type="entry name" value="RNA-GUIDED DNA ENDONUCLEASE RV2885C-RELATED"/>
    <property type="match status" value="1"/>
</dbReference>
<dbReference type="EMBL" id="SOMN01000025">
    <property type="protein sequence ID" value="TFE24518.1"/>
    <property type="molecule type" value="Genomic_DNA"/>
</dbReference>
<accession>A0A4Y8LUI7</accession>
<dbReference type="GO" id="GO:0006310">
    <property type="term" value="P:DNA recombination"/>
    <property type="evidence" value="ECO:0007669"/>
    <property type="project" value="UniProtKB-KW"/>
</dbReference>
<dbReference type="Pfam" id="PF07282">
    <property type="entry name" value="Cas12f1-like_TNB"/>
    <property type="match status" value="1"/>
</dbReference>
<gene>
    <name evidence="8" type="ORF">E2980_15820</name>
</gene>
<comment type="caution">
    <text evidence="8">The sequence shown here is derived from an EMBL/GenBank/DDBJ whole genome shotgun (WGS) entry which is preliminary data.</text>
</comment>
<evidence type="ECO:0000313" key="9">
    <source>
        <dbReference type="Proteomes" id="UP000297900"/>
    </source>
</evidence>
<sequence length="370" mass="43052">MQVTLTAKVKIMPTPEQMDWLLQTSRAYRQASNFVSRLVFEKKILSLSALHTMVYRELRATFSLRSQMAQSVIKTVVARYKSLISNGHPWTSICFKKPEYDLVWHRDYSLGKHLFSVNTLDGRIKVPYETKGMETYFDGTWVFGTAKLIYKRGKFFLHIPMRKGVDETAWKSIHQVVGIDLGINFVATSYDTQGKCLFYPGRSIKDKRSQYKHLRKNLQKVGTPSSRRKLKRIGDRENRWMTDVNHRISKALVHRYDPNTLFVVEDLSGVRKVTECVRVQDRYETVSWSFYQLRQMIEYKANHRGARVIAVDPRYTSQTCPKCTRAAKANRDKKKHRFCCTACGYSSNDDRVAAMNLQRMGIKYIAEVVV</sequence>
<dbReference type="Pfam" id="PF01385">
    <property type="entry name" value="OrfB_IS605"/>
    <property type="match status" value="1"/>
</dbReference>
<evidence type="ECO:0000256" key="1">
    <source>
        <dbReference type="ARBA" id="ARBA00008761"/>
    </source>
</evidence>
<evidence type="ECO:0000256" key="3">
    <source>
        <dbReference type="ARBA" id="ARBA00022578"/>
    </source>
</evidence>
<evidence type="ECO:0000259" key="6">
    <source>
        <dbReference type="Pfam" id="PF01385"/>
    </source>
</evidence>
<feature type="domain" description="Cas12f1-like TNB" evidence="7">
    <location>
        <begin position="290"/>
        <end position="357"/>
    </location>
</feature>
<keyword evidence="4" id="KW-0238">DNA-binding</keyword>
<keyword evidence="5" id="KW-0233">DNA recombination</keyword>
<dbReference type="Proteomes" id="UP000297900">
    <property type="component" value="Unassembled WGS sequence"/>
</dbReference>
<dbReference type="GO" id="GO:0003677">
    <property type="term" value="F:DNA binding"/>
    <property type="evidence" value="ECO:0007669"/>
    <property type="project" value="UniProtKB-KW"/>
</dbReference>
<evidence type="ECO:0000259" key="7">
    <source>
        <dbReference type="Pfam" id="PF07282"/>
    </source>
</evidence>
<dbReference type="RefSeq" id="WP_135153202.1">
    <property type="nucleotide sequence ID" value="NZ_SOMN01000025.1"/>
</dbReference>
<evidence type="ECO:0000256" key="4">
    <source>
        <dbReference type="ARBA" id="ARBA00023125"/>
    </source>
</evidence>
<organism evidence="8 9">
    <name type="scientific">Cohnella luojiensis</name>
    <dbReference type="NCBI Taxonomy" id="652876"/>
    <lineage>
        <taxon>Bacteria</taxon>
        <taxon>Bacillati</taxon>
        <taxon>Bacillota</taxon>
        <taxon>Bacilli</taxon>
        <taxon>Bacillales</taxon>
        <taxon>Paenibacillaceae</taxon>
        <taxon>Cohnella</taxon>
    </lineage>
</organism>
<evidence type="ECO:0000256" key="5">
    <source>
        <dbReference type="ARBA" id="ARBA00023172"/>
    </source>
</evidence>
<dbReference type="GO" id="GO:0032196">
    <property type="term" value="P:transposition"/>
    <property type="evidence" value="ECO:0007669"/>
    <property type="project" value="UniProtKB-KW"/>
</dbReference>
<keyword evidence="3" id="KW-0815">Transposition</keyword>
<evidence type="ECO:0000313" key="8">
    <source>
        <dbReference type="EMBL" id="TFE24518.1"/>
    </source>
</evidence>
<protein>
    <submittedName>
        <fullName evidence="8">Transposase</fullName>
    </submittedName>
</protein>
<name>A0A4Y8LUI7_9BACL</name>
<feature type="domain" description="Probable transposase IS891/IS1136/IS1341" evidence="6">
    <location>
        <begin position="159"/>
        <end position="267"/>
    </location>
</feature>
<reference evidence="8 9" key="1">
    <citation type="submission" date="2019-03" db="EMBL/GenBank/DDBJ databases">
        <title>Cohnella endophytica sp. nov., a novel endophytic bacterium isolated from bark of Sonneratia apetala.</title>
        <authorList>
            <person name="Tuo L."/>
        </authorList>
    </citation>
    <scope>NUCLEOTIDE SEQUENCE [LARGE SCALE GENOMIC DNA]</scope>
    <source>
        <strain evidence="8 9">CCTCC AB 208254</strain>
    </source>
</reference>
<dbReference type="NCBIfam" id="TIGR01766">
    <property type="entry name" value="IS200/IS605 family accessory protein TnpB-like domain"/>
    <property type="match status" value="1"/>
</dbReference>
<dbReference type="InterPro" id="IPR001959">
    <property type="entry name" value="Transposase"/>
</dbReference>
<keyword evidence="9" id="KW-1185">Reference proteome</keyword>